<feature type="compositionally biased region" description="Polar residues" evidence="1">
    <location>
        <begin position="421"/>
        <end position="430"/>
    </location>
</feature>
<accession>A0A0B7BIC0</accession>
<dbReference type="EMBL" id="HACG01046219">
    <property type="protein sequence ID" value="CEK93084.1"/>
    <property type="molecule type" value="Transcribed_RNA"/>
</dbReference>
<keyword evidence="2" id="KW-0812">Transmembrane</keyword>
<feature type="transmembrane region" description="Helical" evidence="2">
    <location>
        <begin position="140"/>
        <end position="161"/>
    </location>
</feature>
<feature type="compositionally biased region" description="Low complexity" evidence="1">
    <location>
        <begin position="256"/>
        <end position="269"/>
    </location>
</feature>
<sequence>MNIENRSAIIMKRNNNTNSTINIKDNGSRRNSCGAMFNSGKGFLIDKSTFSLRVYDIRLLIVTFGLLMGDCFAFCQYPDVSNCSLTDATAQQQDTKAQIGLHPLKNDSLPSAVKLVQPDHMFSAVSASIHQDKEDNFSKIVGIVVPFTCVILLAGLLFTTWKLCHRYKCYKPGAGLRKCSIFCDGCVSTPYVFKVSGSVADKSLDSRTAGTTTAQFSRISFHSTSMTSRKSASNQMLNKPRQNFNVVYTSLRYNNSSSRSSLSRQNSPLAARNNARKASVSRLSAIATLSRISEHTIEIHQEVKHDVSDNHNYNRLKYNKLCLADQTLGSVYIGDPSQRNNQTQSPSHLLGLSHHLSSSQTRSSSCKLTSSHKRGSSYKLSSSHNRGSNHQLSSSHNRGSSFKLSSSHKRSSSPQLSSSHNRGSNPQLRSNEQINAKRREDLIHLHSSSHKYLSAHIVV</sequence>
<organism evidence="3">
    <name type="scientific">Arion vulgaris</name>
    <dbReference type="NCBI Taxonomy" id="1028688"/>
    <lineage>
        <taxon>Eukaryota</taxon>
        <taxon>Metazoa</taxon>
        <taxon>Spiralia</taxon>
        <taxon>Lophotrochozoa</taxon>
        <taxon>Mollusca</taxon>
        <taxon>Gastropoda</taxon>
        <taxon>Heterobranchia</taxon>
        <taxon>Euthyneura</taxon>
        <taxon>Panpulmonata</taxon>
        <taxon>Eupulmonata</taxon>
        <taxon>Stylommatophora</taxon>
        <taxon>Helicina</taxon>
        <taxon>Arionoidea</taxon>
        <taxon>Arionidae</taxon>
        <taxon>Arion</taxon>
    </lineage>
</organism>
<name>A0A0B7BIC0_9EUPU</name>
<dbReference type="AlphaFoldDB" id="A0A0B7BIC0"/>
<feature type="compositionally biased region" description="Low complexity" evidence="1">
    <location>
        <begin position="345"/>
        <end position="369"/>
    </location>
</feature>
<keyword evidence="2" id="KW-0472">Membrane</keyword>
<feature type="region of interest" description="Disordered" evidence="1">
    <location>
        <begin position="256"/>
        <end position="276"/>
    </location>
</feature>
<reference evidence="3" key="1">
    <citation type="submission" date="2014-12" db="EMBL/GenBank/DDBJ databases">
        <title>Insight into the proteome of Arion vulgaris.</title>
        <authorList>
            <person name="Aradska J."/>
            <person name="Bulat T."/>
            <person name="Smidak R."/>
            <person name="Sarate P."/>
            <person name="Gangsoo J."/>
            <person name="Sialana F."/>
            <person name="Bilban M."/>
            <person name="Lubec G."/>
        </authorList>
    </citation>
    <scope>NUCLEOTIDE SEQUENCE</scope>
    <source>
        <tissue evidence="3">Skin</tissue>
    </source>
</reference>
<keyword evidence="2" id="KW-1133">Transmembrane helix</keyword>
<proteinExistence type="predicted"/>
<evidence type="ECO:0000256" key="2">
    <source>
        <dbReference type="SAM" id="Phobius"/>
    </source>
</evidence>
<evidence type="ECO:0000256" key="1">
    <source>
        <dbReference type="SAM" id="MobiDB-lite"/>
    </source>
</evidence>
<feature type="region of interest" description="Disordered" evidence="1">
    <location>
        <begin position="334"/>
        <end position="430"/>
    </location>
</feature>
<gene>
    <name evidence="3" type="primary">ORF191906</name>
</gene>
<feature type="compositionally biased region" description="Polar residues" evidence="1">
    <location>
        <begin position="378"/>
        <end position="399"/>
    </location>
</feature>
<evidence type="ECO:0000313" key="3">
    <source>
        <dbReference type="EMBL" id="CEK93084.1"/>
    </source>
</evidence>
<protein>
    <submittedName>
        <fullName evidence="3">Uncharacterized protein</fullName>
    </submittedName>
</protein>